<keyword evidence="3" id="KW-0378">Hydrolase</keyword>
<feature type="signal peptide" evidence="2">
    <location>
        <begin position="1"/>
        <end position="23"/>
    </location>
</feature>
<dbReference type="GO" id="GO:0006508">
    <property type="term" value="P:proteolysis"/>
    <property type="evidence" value="ECO:0007669"/>
    <property type="project" value="UniProtKB-KW"/>
</dbReference>
<keyword evidence="3" id="KW-0645">Protease</keyword>
<keyword evidence="2" id="KW-0732">Signal</keyword>
<dbReference type="PRINTS" id="PR00834">
    <property type="entry name" value="PROTEASES2C"/>
</dbReference>
<name>A0ABT9HAI4_9SPHN</name>
<dbReference type="Proteomes" id="UP001235664">
    <property type="component" value="Unassembled WGS sequence"/>
</dbReference>
<sequence>MGRLLTLLVLLLGMFVAPSPAQAEPADIDAAARGVVRVVILGSDGEEVYPISHGSGFAVSPTQIVTNAHVIRDALADDSLRIGIVPSDGAGAVYGKAVAISSRNDLALVELTGDLRLPPLTLVGGPLADSGESYAVGYPMNVDKAQGLDIGDIFRSQPPVKSRGFLAGTRPSRSFDTVLHTAPIARGNSGGPLLDGCGRVLGVNSFGADSGGSDAEFFFAVSNRELRAFLRDNGVAPRINDTECRSLDDLEAEERARLDREQSAARAALDNRSEEERVRRERARFEAEMQVRDERDDRMLASVLLLLLGAGLIWWAFEKREPVESEFGTVAWPVRNRIVLALGIGAVLMALMLHVSRPGIDEIDRRVSAVMGGEADESDGAGELRANGSGSGKTDYVCTLDPQRSRVTSAQAQQVSFEWSAQGCVNGRTQYGLSAGTWSRVFVPNEEQAVAVNSFDPARRIYRTERYLLSRGAMNTARAARSKYSAPACGTEDAASSLGDMQTEVVSSLPTQPNERLVYSCEVAEGD</sequence>
<dbReference type="PANTHER" id="PTHR43019:SF23">
    <property type="entry name" value="PROTEASE DO-LIKE 5, CHLOROPLASTIC"/>
    <property type="match status" value="1"/>
</dbReference>
<organism evidence="3 4">
    <name type="scientific">Qipengyuania benthica</name>
    <dbReference type="NCBI Taxonomy" id="3067651"/>
    <lineage>
        <taxon>Bacteria</taxon>
        <taxon>Pseudomonadati</taxon>
        <taxon>Pseudomonadota</taxon>
        <taxon>Alphaproteobacteria</taxon>
        <taxon>Sphingomonadales</taxon>
        <taxon>Erythrobacteraceae</taxon>
        <taxon>Qipengyuania</taxon>
    </lineage>
</organism>
<dbReference type="RefSeq" id="WP_305929997.1">
    <property type="nucleotide sequence ID" value="NZ_JAVAIL010000003.1"/>
</dbReference>
<evidence type="ECO:0000256" key="2">
    <source>
        <dbReference type="SAM" id="SignalP"/>
    </source>
</evidence>
<keyword evidence="1" id="KW-0812">Transmembrane</keyword>
<dbReference type="EMBL" id="JAVAIL010000003">
    <property type="protein sequence ID" value="MDP4539845.1"/>
    <property type="molecule type" value="Genomic_DNA"/>
</dbReference>
<feature type="transmembrane region" description="Helical" evidence="1">
    <location>
        <begin position="299"/>
        <end position="317"/>
    </location>
</feature>
<dbReference type="InterPro" id="IPR043504">
    <property type="entry name" value="Peptidase_S1_PA_chymotrypsin"/>
</dbReference>
<dbReference type="SUPFAM" id="SSF50494">
    <property type="entry name" value="Trypsin-like serine proteases"/>
    <property type="match status" value="1"/>
</dbReference>
<keyword evidence="1" id="KW-1133">Transmembrane helix</keyword>
<feature type="transmembrane region" description="Helical" evidence="1">
    <location>
        <begin position="338"/>
        <end position="356"/>
    </location>
</feature>
<evidence type="ECO:0000313" key="3">
    <source>
        <dbReference type="EMBL" id="MDP4539845.1"/>
    </source>
</evidence>
<comment type="caution">
    <text evidence="3">The sequence shown here is derived from an EMBL/GenBank/DDBJ whole genome shotgun (WGS) entry which is preliminary data.</text>
</comment>
<protein>
    <submittedName>
        <fullName evidence="3">Serine protease</fullName>
    </submittedName>
</protein>
<dbReference type="GO" id="GO:0008233">
    <property type="term" value="F:peptidase activity"/>
    <property type="evidence" value="ECO:0007669"/>
    <property type="project" value="UniProtKB-KW"/>
</dbReference>
<dbReference type="PANTHER" id="PTHR43019">
    <property type="entry name" value="SERINE ENDOPROTEASE DEGS"/>
    <property type="match status" value="1"/>
</dbReference>
<dbReference type="InterPro" id="IPR009003">
    <property type="entry name" value="Peptidase_S1_PA"/>
</dbReference>
<gene>
    <name evidence="3" type="ORF">Q9K01_09435</name>
</gene>
<dbReference type="InterPro" id="IPR001940">
    <property type="entry name" value="Peptidase_S1C"/>
</dbReference>
<feature type="chain" id="PRO_5046903340" evidence="2">
    <location>
        <begin position="24"/>
        <end position="527"/>
    </location>
</feature>
<accession>A0ABT9HAI4</accession>
<keyword evidence="4" id="KW-1185">Reference proteome</keyword>
<dbReference type="Pfam" id="PF13365">
    <property type="entry name" value="Trypsin_2"/>
    <property type="match status" value="1"/>
</dbReference>
<evidence type="ECO:0000256" key="1">
    <source>
        <dbReference type="SAM" id="Phobius"/>
    </source>
</evidence>
<proteinExistence type="predicted"/>
<keyword evidence="1" id="KW-0472">Membrane</keyword>
<reference evidence="3 4" key="1">
    <citation type="submission" date="2023-08" db="EMBL/GenBank/DDBJ databases">
        <title>genomic of DY56.</title>
        <authorList>
            <person name="Wang Y."/>
        </authorList>
    </citation>
    <scope>NUCLEOTIDE SEQUENCE [LARGE SCALE GENOMIC DNA]</scope>
    <source>
        <strain evidence="3 4">DY56-A-20</strain>
    </source>
</reference>
<evidence type="ECO:0000313" key="4">
    <source>
        <dbReference type="Proteomes" id="UP001235664"/>
    </source>
</evidence>
<dbReference type="Gene3D" id="2.40.10.10">
    <property type="entry name" value="Trypsin-like serine proteases"/>
    <property type="match status" value="2"/>
</dbReference>